<dbReference type="PROSITE" id="PS51257">
    <property type="entry name" value="PROKAR_LIPOPROTEIN"/>
    <property type="match status" value="1"/>
</dbReference>
<name>A0ABV8PGR0_9FLAO</name>
<dbReference type="EMBL" id="JBHSCL010000004">
    <property type="protein sequence ID" value="MFC4219374.1"/>
    <property type="molecule type" value="Genomic_DNA"/>
</dbReference>
<organism evidence="1 2">
    <name type="scientific">Flagellimonas marina</name>
    <dbReference type="NCBI Taxonomy" id="1775168"/>
    <lineage>
        <taxon>Bacteria</taxon>
        <taxon>Pseudomonadati</taxon>
        <taxon>Bacteroidota</taxon>
        <taxon>Flavobacteriia</taxon>
        <taxon>Flavobacteriales</taxon>
        <taxon>Flavobacteriaceae</taxon>
        <taxon>Flagellimonas</taxon>
    </lineage>
</organism>
<keyword evidence="2" id="KW-1185">Reference proteome</keyword>
<comment type="caution">
    <text evidence="1">The sequence shown here is derived from an EMBL/GenBank/DDBJ whole genome shotgun (WGS) entry which is preliminary data.</text>
</comment>
<dbReference type="Proteomes" id="UP001595841">
    <property type="component" value="Unassembled WGS sequence"/>
</dbReference>
<dbReference type="RefSeq" id="WP_379762764.1">
    <property type="nucleotide sequence ID" value="NZ_JBHSCL010000004.1"/>
</dbReference>
<accession>A0ABV8PGR0</accession>
<protein>
    <recommendedName>
        <fullName evidence="3">Lipocalin-like domain-containing protein</fullName>
    </recommendedName>
</protein>
<proteinExistence type="predicted"/>
<evidence type="ECO:0000313" key="1">
    <source>
        <dbReference type="EMBL" id="MFC4219374.1"/>
    </source>
</evidence>
<gene>
    <name evidence="1" type="ORF">ACFOWS_04480</name>
</gene>
<reference evidence="2" key="1">
    <citation type="journal article" date="2019" name="Int. J. Syst. Evol. Microbiol.">
        <title>The Global Catalogue of Microorganisms (GCM) 10K type strain sequencing project: providing services to taxonomists for standard genome sequencing and annotation.</title>
        <authorList>
            <consortium name="The Broad Institute Genomics Platform"/>
            <consortium name="The Broad Institute Genome Sequencing Center for Infectious Disease"/>
            <person name="Wu L."/>
            <person name="Ma J."/>
        </authorList>
    </citation>
    <scope>NUCLEOTIDE SEQUENCE [LARGE SCALE GENOMIC DNA]</scope>
    <source>
        <strain evidence="2">CGMCC 1.15774</strain>
    </source>
</reference>
<evidence type="ECO:0008006" key="3">
    <source>
        <dbReference type="Google" id="ProtNLM"/>
    </source>
</evidence>
<evidence type="ECO:0000313" key="2">
    <source>
        <dbReference type="Proteomes" id="UP001595841"/>
    </source>
</evidence>
<sequence>MKKTVFLSILILGLLSCGSDDRTMETSGLVGQWKLTEAFISAGGPQYWVDVENGEEFTFFENGTFSSNKFSECTTGIFSTDQNGLSLQYDCDGFDPKSENIDGFITFDLELETNYFIVTPTSGPICIEGCSYKYTRR</sequence>